<dbReference type="AlphaFoldDB" id="A0A8H4RWN8"/>
<organism evidence="2 3">
    <name type="scientific">Cudoniella acicularis</name>
    <dbReference type="NCBI Taxonomy" id="354080"/>
    <lineage>
        <taxon>Eukaryota</taxon>
        <taxon>Fungi</taxon>
        <taxon>Dikarya</taxon>
        <taxon>Ascomycota</taxon>
        <taxon>Pezizomycotina</taxon>
        <taxon>Leotiomycetes</taxon>
        <taxon>Helotiales</taxon>
        <taxon>Tricladiaceae</taxon>
        <taxon>Cudoniella</taxon>
    </lineage>
</organism>
<dbReference type="EMBL" id="JAAMPI010000024">
    <property type="protein sequence ID" value="KAF4637384.1"/>
    <property type="molecule type" value="Genomic_DNA"/>
</dbReference>
<name>A0A8H4RWN8_9HELO</name>
<dbReference type="Proteomes" id="UP000566819">
    <property type="component" value="Unassembled WGS sequence"/>
</dbReference>
<proteinExistence type="predicted"/>
<protein>
    <submittedName>
        <fullName evidence="2">Uncharacterized protein</fullName>
    </submittedName>
</protein>
<accession>A0A8H4RWN8</accession>
<sequence length="183" mass="20729">MKFLDKVWGPTGSRPPPTDDLTPPRKDIIFAFQILQPNPLALIPLSLKIAKITGTDQYSNSVFRSAQKEGIISQEGYPVTSKINANLVNRIAILSLPKTKELVNLLFFWEEESTRLRMLQEEEQEIDVILQEMDGVDGERQSHERMELELRLAQVKIRRAMVPSKRTAGGLARGEEELPGYEA</sequence>
<keyword evidence="3" id="KW-1185">Reference proteome</keyword>
<gene>
    <name evidence="2" type="ORF">G7Y89_g686</name>
</gene>
<reference evidence="2 3" key="1">
    <citation type="submission" date="2020-03" db="EMBL/GenBank/DDBJ databases">
        <title>Draft Genome Sequence of Cudoniella acicularis.</title>
        <authorList>
            <person name="Buettner E."/>
            <person name="Kellner H."/>
        </authorList>
    </citation>
    <scope>NUCLEOTIDE SEQUENCE [LARGE SCALE GENOMIC DNA]</scope>
    <source>
        <strain evidence="2 3">DSM 108380</strain>
    </source>
</reference>
<dbReference type="OrthoDB" id="5244524at2759"/>
<evidence type="ECO:0000313" key="3">
    <source>
        <dbReference type="Proteomes" id="UP000566819"/>
    </source>
</evidence>
<evidence type="ECO:0000313" key="2">
    <source>
        <dbReference type="EMBL" id="KAF4637384.1"/>
    </source>
</evidence>
<feature type="region of interest" description="Disordered" evidence="1">
    <location>
        <begin position="1"/>
        <end position="23"/>
    </location>
</feature>
<evidence type="ECO:0000256" key="1">
    <source>
        <dbReference type="SAM" id="MobiDB-lite"/>
    </source>
</evidence>
<comment type="caution">
    <text evidence="2">The sequence shown here is derived from an EMBL/GenBank/DDBJ whole genome shotgun (WGS) entry which is preliminary data.</text>
</comment>